<dbReference type="EMBL" id="CP001114">
    <property type="protein sequence ID" value="ACO46762.1"/>
    <property type="molecule type" value="Genomic_DNA"/>
</dbReference>
<dbReference type="HOGENOM" id="CLU_1188380_0_0_0"/>
<organism evidence="1 2">
    <name type="scientific">Deinococcus deserti (strain DSM 17065 / CIP 109153 / LMG 22923 / VCD115)</name>
    <dbReference type="NCBI Taxonomy" id="546414"/>
    <lineage>
        <taxon>Bacteria</taxon>
        <taxon>Thermotogati</taxon>
        <taxon>Deinococcota</taxon>
        <taxon>Deinococci</taxon>
        <taxon>Deinococcales</taxon>
        <taxon>Deinococcaceae</taxon>
        <taxon>Deinococcus</taxon>
    </lineage>
</organism>
<dbReference type="RefSeq" id="WP_012693884.1">
    <property type="nucleotide sequence ID" value="NC_012526.1"/>
</dbReference>
<sequence>MTSPYYRVAEVLDTHEYDIYDMTPKEIGELVYKVIQTLDIQISEFKDNRKSLFKLYGVKVMKSLIAYQDTHGADVYLGSVTLGKTGLYDSRTLSLAQKLTNKMTDDDQPGRFKVELGVRRNDKPHLQFLQARKYPPPKTIKVGKNVHTVTWEIVGQAESWRDVPYIKQLRQATTYMYKPANDAAAGKHNKLDLRRKCFADWFLEQRELHKLTPNQRKKLGKHRRPTLTWNRNC</sequence>
<dbReference type="AlphaFoldDB" id="C1CX45"/>
<proteinExistence type="predicted"/>
<reference evidence="1 2" key="1">
    <citation type="journal article" date="2009" name="PLoS Genet.">
        <title>Alliance of proteomics and genomics to unravel the specificities of Sahara bacterium Deinococcus deserti.</title>
        <authorList>
            <person name="de Groot A."/>
            <person name="Dulermo R."/>
            <person name="Ortet P."/>
            <person name="Blanchard L."/>
            <person name="Guerin P."/>
            <person name="Fernandez B."/>
            <person name="Vacherie B."/>
            <person name="Dossat C."/>
            <person name="Jolivet E."/>
            <person name="Siguier P."/>
            <person name="Chandler M."/>
            <person name="Barakat M."/>
            <person name="Dedieu A."/>
            <person name="Barbe V."/>
            <person name="Heulin T."/>
            <person name="Sommer S."/>
            <person name="Achouak W."/>
            <person name="Armengaud J."/>
        </authorList>
    </citation>
    <scope>NUCLEOTIDE SEQUENCE [LARGE SCALE GENOMIC DNA]</scope>
    <source>
        <strain evidence="2">DSM 17065 / CIP 109153 / LMG 22923 / VCD115</strain>
    </source>
</reference>
<name>C1CX45_DEIDV</name>
<dbReference type="Proteomes" id="UP000002208">
    <property type="component" value="Chromosome"/>
</dbReference>
<accession>C1CX45</accession>
<evidence type="ECO:0000313" key="2">
    <source>
        <dbReference type="Proteomes" id="UP000002208"/>
    </source>
</evidence>
<protein>
    <submittedName>
        <fullName evidence="1">Uncharacterized protein</fullName>
    </submittedName>
</protein>
<dbReference type="PaxDb" id="546414-Deide_17822"/>
<gene>
    <name evidence="1" type="ordered locus">Deide_17822</name>
</gene>
<evidence type="ECO:0000313" key="1">
    <source>
        <dbReference type="EMBL" id="ACO46762.1"/>
    </source>
</evidence>
<dbReference type="KEGG" id="ddr:Deide_17822"/>
<keyword evidence="2" id="KW-1185">Reference proteome</keyword>